<reference evidence="10 11" key="1">
    <citation type="journal article" date="2019" name="Sci. Rep.">
        <title>Nanopore sequencing improves the draft genome of the human pathogenic amoeba Naegleria fowleri.</title>
        <authorList>
            <person name="Liechti N."/>
            <person name="Schurch N."/>
            <person name="Bruggmann R."/>
            <person name="Wittwer M."/>
        </authorList>
    </citation>
    <scope>NUCLEOTIDE SEQUENCE [LARGE SCALE GENOMIC DNA]</scope>
    <source>
        <strain evidence="10 11">ATCC 30894</strain>
    </source>
</reference>
<comment type="catalytic activity">
    <reaction evidence="1">
        <text>Cleavage of an N-acetyl or N-formyl amino acid from the N-terminus of a polypeptide.</text>
        <dbReference type="EC" id="3.4.19.1"/>
    </reaction>
</comment>
<dbReference type="GeneID" id="68109262"/>
<protein>
    <recommendedName>
        <fullName evidence="5">acylaminoacyl-peptidase</fullName>
        <ecNumber evidence="5">3.4.19.1</ecNumber>
    </recommendedName>
</protein>
<dbReference type="EMBL" id="VFQX01000028">
    <property type="protein sequence ID" value="KAF0978974.1"/>
    <property type="molecule type" value="Genomic_DNA"/>
</dbReference>
<dbReference type="Gene3D" id="3.40.50.1820">
    <property type="entry name" value="alpha/beta hydrolase"/>
    <property type="match status" value="1"/>
</dbReference>
<comment type="similarity">
    <text evidence="3">Belongs to the peptidase S9C family.</text>
</comment>
<evidence type="ECO:0000313" key="11">
    <source>
        <dbReference type="Proteomes" id="UP000444721"/>
    </source>
</evidence>
<dbReference type="SUPFAM" id="SSF53474">
    <property type="entry name" value="alpha/beta-Hydrolases"/>
    <property type="match status" value="1"/>
</dbReference>
<dbReference type="GO" id="GO:0004252">
    <property type="term" value="F:serine-type endopeptidase activity"/>
    <property type="evidence" value="ECO:0007669"/>
    <property type="project" value="TreeGrafter"/>
</dbReference>
<dbReference type="PANTHER" id="PTHR42776:SF4">
    <property type="entry name" value="ACYLAMINO-ACID-RELEASING ENZYME"/>
    <property type="match status" value="1"/>
</dbReference>
<keyword evidence="11" id="KW-1185">Reference proteome</keyword>
<proteinExistence type="inferred from homology"/>
<feature type="domain" description="Peptidase S9 prolyl oligopeptidase catalytic" evidence="8">
    <location>
        <begin position="550"/>
        <end position="765"/>
    </location>
</feature>
<dbReference type="SUPFAM" id="SSF82171">
    <property type="entry name" value="DPP6 N-terminal domain-like"/>
    <property type="match status" value="1"/>
</dbReference>
<dbReference type="Pfam" id="PF00326">
    <property type="entry name" value="Peptidase_S9"/>
    <property type="match status" value="1"/>
</dbReference>
<organism evidence="10 11">
    <name type="scientific">Naegleria fowleri</name>
    <name type="common">Brain eating amoeba</name>
    <dbReference type="NCBI Taxonomy" id="5763"/>
    <lineage>
        <taxon>Eukaryota</taxon>
        <taxon>Discoba</taxon>
        <taxon>Heterolobosea</taxon>
        <taxon>Tetramitia</taxon>
        <taxon>Eutetramitia</taxon>
        <taxon>Vahlkampfiidae</taxon>
        <taxon>Naegleria</taxon>
    </lineage>
</organism>
<sequence length="769" mass="86535">MDLNPQQRDLVTQLYEHVKSIPTISSGSFISSSSSQNSSSSIELTCSYSDYQNDKTINILKQYHLVLNSEAKKDQTTVVVSSVFPSIVPADVHASSISPSGQRKALFKCISQDGKPNAQTGALDYQIEIYANQLLQTRVLVKDIHGKLFTDETFARVSWSSDENKILYVAELKQENVKAYWEKRKPSTPESDNGSSTAQSNFEFKYDYERKEDWGEQILLKNPHIYELDIKAKQVTHVDVIPNNVSAGSPIYLQNSNQFVYVGYEKPVRKLGLKYCMQRDAKLFYCDRQKVEQIAKQFRGIRRPVFSPCGTKLAFLAFDNDVNYHNSTSKLVVLNWNESKSDYQVIVDIVQKVSVSNEAELMQAFPGLYTAELSLNCWSADSRYIVVNSIWRSVTSMLVIDISKTSNNVKRVLGNAGSYDSIVFLNQDANKQKVLFYQTTPASPFELYVADINYENGDLSNLKLLEDGLQTLEDSLVENASLRDKIKEVTWKVLHIPVEQKENSNIFIDAILYVPKTPKGFLGTTQSQDEKKHSLIAFPHGGPHSAFITSFSSQSIFYALCGYAVLFINYRGSVGFGQEFAGCLPGAVGDLDVKDCHTAIQYVMNHNVLEVDSESISALGGSHGGFLAAHLIGQYPDLFKCSIMKNPVINLSTIYGESDIPDWCYCESLGNEYYDEAFATKDMVKKMYERSPIRHVNKVTAAVMLLVGEVDRRVPKEQPREFYHALKFLGKSKDVKMLVYPENDHPIAKPSAEFDSMVSSLLFLYAHAQ</sequence>
<evidence type="ECO:0000256" key="2">
    <source>
        <dbReference type="ARBA" id="ARBA00004496"/>
    </source>
</evidence>
<evidence type="ECO:0000259" key="9">
    <source>
        <dbReference type="Pfam" id="PF19283"/>
    </source>
</evidence>
<evidence type="ECO:0000256" key="6">
    <source>
        <dbReference type="ARBA" id="ARBA00022490"/>
    </source>
</evidence>
<dbReference type="VEuPathDB" id="AmoebaDB:FDP41_002044"/>
<gene>
    <name evidence="10" type="ORF">FDP41_002044</name>
</gene>
<dbReference type="GO" id="GO:0008242">
    <property type="term" value="F:omega peptidase activity"/>
    <property type="evidence" value="ECO:0007669"/>
    <property type="project" value="UniProtKB-EC"/>
</dbReference>
<dbReference type="AlphaFoldDB" id="A0A6A5BXC9"/>
<dbReference type="Proteomes" id="UP000444721">
    <property type="component" value="Unassembled WGS sequence"/>
</dbReference>
<dbReference type="EC" id="3.4.19.1" evidence="5"/>
<dbReference type="VEuPathDB" id="AmoebaDB:NfTy_033950"/>
<dbReference type="OrthoDB" id="6021732at2759"/>
<name>A0A6A5BXC9_NAEFO</name>
<dbReference type="InterPro" id="IPR045550">
    <property type="entry name" value="AARE_N"/>
</dbReference>
<evidence type="ECO:0000259" key="8">
    <source>
        <dbReference type="Pfam" id="PF00326"/>
    </source>
</evidence>
<dbReference type="RefSeq" id="XP_044563687.1">
    <property type="nucleotide sequence ID" value="XM_044705196.1"/>
</dbReference>
<comment type="caution">
    <text evidence="10">The sequence shown here is derived from an EMBL/GenBank/DDBJ whole genome shotgun (WGS) entry which is preliminary data.</text>
</comment>
<dbReference type="GO" id="GO:0006508">
    <property type="term" value="P:proteolysis"/>
    <property type="evidence" value="ECO:0007669"/>
    <property type="project" value="InterPro"/>
</dbReference>
<keyword evidence="6" id="KW-0963">Cytoplasm</keyword>
<evidence type="ECO:0000256" key="1">
    <source>
        <dbReference type="ARBA" id="ARBA00000721"/>
    </source>
</evidence>
<comment type="subcellular location">
    <subcellularLocation>
        <location evidence="2">Cytoplasm</location>
    </subcellularLocation>
</comment>
<evidence type="ECO:0000256" key="4">
    <source>
        <dbReference type="ARBA" id="ARBA00011881"/>
    </source>
</evidence>
<dbReference type="GO" id="GO:0005737">
    <property type="term" value="C:cytoplasm"/>
    <property type="evidence" value="ECO:0007669"/>
    <property type="project" value="UniProtKB-SubCell"/>
</dbReference>
<dbReference type="PANTHER" id="PTHR42776">
    <property type="entry name" value="SERINE PEPTIDASE S9 FAMILY MEMBER"/>
    <property type="match status" value="1"/>
</dbReference>
<evidence type="ECO:0000256" key="7">
    <source>
        <dbReference type="ARBA" id="ARBA00022801"/>
    </source>
</evidence>
<dbReference type="OMA" id="QEIATPF"/>
<accession>A0A6A5BXC9</accession>
<dbReference type="InterPro" id="IPR029058">
    <property type="entry name" value="AB_hydrolase_fold"/>
</dbReference>
<dbReference type="VEuPathDB" id="AmoebaDB:NF0057220"/>
<feature type="domain" description="Acylamino-acid-releasing enzyme N-terminal" evidence="9">
    <location>
        <begin position="11"/>
        <end position="444"/>
    </location>
</feature>
<evidence type="ECO:0000256" key="5">
    <source>
        <dbReference type="ARBA" id="ARBA00012917"/>
    </source>
</evidence>
<evidence type="ECO:0000313" key="10">
    <source>
        <dbReference type="EMBL" id="KAF0978974.1"/>
    </source>
</evidence>
<keyword evidence="7" id="KW-0378">Hydrolase</keyword>
<dbReference type="InterPro" id="IPR001375">
    <property type="entry name" value="Peptidase_S9_cat"/>
</dbReference>
<comment type="subunit">
    <text evidence="4">Homotetramer.</text>
</comment>
<evidence type="ECO:0000256" key="3">
    <source>
        <dbReference type="ARBA" id="ARBA00010040"/>
    </source>
</evidence>
<dbReference type="Pfam" id="PF19283">
    <property type="entry name" value="APEH_N"/>
    <property type="match status" value="1"/>
</dbReference>